<dbReference type="AlphaFoldDB" id="A0A176VM08"/>
<dbReference type="Proteomes" id="UP001162541">
    <property type="component" value="Chromosome 5"/>
</dbReference>
<evidence type="ECO:0000313" key="3">
    <source>
        <dbReference type="Proteomes" id="UP000077202"/>
    </source>
</evidence>
<dbReference type="PANTHER" id="PTHR35100:SF1">
    <property type="entry name" value="F15H11.13 PROTEIN"/>
    <property type="match status" value="1"/>
</dbReference>
<keyword evidence="3" id="KW-1185">Reference proteome</keyword>
<accession>A0A176VM08</accession>
<dbReference type="EMBL" id="AP019870">
    <property type="protein sequence ID" value="BBN11944.1"/>
    <property type="molecule type" value="Genomic_DNA"/>
</dbReference>
<dbReference type="PANTHER" id="PTHR35100">
    <property type="entry name" value="FOLD PROTEIN"/>
    <property type="match status" value="1"/>
</dbReference>
<gene>
    <name evidence="2" type="ORF">AXG93_1748s1000</name>
    <name evidence="1" type="ORF">Mp_5g16150</name>
</gene>
<evidence type="ECO:0000313" key="4">
    <source>
        <dbReference type="Proteomes" id="UP001162541"/>
    </source>
</evidence>
<reference evidence="2 3" key="1">
    <citation type="submission" date="2016-03" db="EMBL/GenBank/DDBJ databases">
        <title>Mechanisms controlling the formation of the plant cell surface in tip-growing cells are functionally conserved among land plants.</title>
        <authorList>
            <person name="Honkanen S."/>
            <person name="Jones V.A."/>
            <person name="Morieri G."/>
            <person name="Champion C."/>
            <person name="Hetherington A.J."/>
            <person name="Kelly S."/>
            <person name="Saint-Marcoux D."/>
            <person name="Proust H."/>
            <person name="Prescott H."/>
            <person name="Dolan L."/>
        </authorList>
    </citation>
    <scope>NUCLEOTIDE SEQUENCE [LARGE SCALE GENOMIC DNA]</scope>
    <source>
        <strain evidence="3">cv. Tak-1 and cv. Tak-2</strain>
        <tissue evidence="2">Whole gametophyte</tissue>
    </source>
</reference>
<protein>
    <submittedName>
        <fullName evidence="2">Uncharacterized protein</fullName>
    </submittedName>
</protein>
<dbReference type="Proteomes" id="UP000077202">
    <property type="component" value="Unassembled WGS sequence"/>
</dbReference>
<name>A0A176VM08_MARPO</name>
<evidence type="ECO:0000313" key="1">
    <source>
        <dbReference type="EMBL" id="BBN11944.1"/>
    </source>
</evidence>
<reference evidence="4" key="3">
    <citation type="journal article" date="2020" name="Curr. Biol.">
        <title>Chromatin organization in early land plants reveals an ancestral association between H3K27me3, transposons, and constitutive heterochromatin.</title>
        <authorList>
            <person name="Montgomery S.A."/>
            <person name="Tanizawa Y."/>
            <person name="Galik B."/>
            <person name="Wang N."/>
            <person name="Ito T."/>
            <person name="Mochizuki T."/>
            <person name="Akimcheva S."/>
            <person name="Bowman J.L."/>
            <person name="Cognat V."/>
            <person name="Marechal-Drouard L."/>
            <person name="Ekker H."/>
            <person name="Hong S.F."/>
            <person name="Kohchi T."/>
            <person name="Lin S.S."/>
            <person name="Liu L.D."/>
            <person name="Nakamura Y."/>
            <person name="Valeeva L.R."/>
            <person name="Shakirov E.V."/>
            <person name="Shippen D.E."/>
            <person name="Wei W.L."/>
            <person name="Yagura M."/>
            <person name="Yamaoka S."/>
            <person name="Yamato K.T."/>
            <person name="Liu C."/>
            <person name="Berger F."/>
        </authorList>
    </citation>
    <scope>NUCLEOTIDE SEQUENCE [LARGE SCALE GENOMIC DNA]</scope>
    <source>
        <strain evidence="4">Tak-1</strain>
    </source>
</reference>
<evidence type="ECO:0000313" key="2">
    <source>
        <dbReference type="EMBL" id="OAE20796.1"/>
    </source>
</evidence>
<proteinExistence type="predicted"/>
<dbReference type="EMBL" id="LVLJ01003584">
    <property type="protein sequence ID" value="OAE20796.1"/>
    <property type="molecule type" value="Genomic_DNA"/>
</dbReference>
<sequence length="263" mass="28957">MKFGHQPSPAKLFRELQGVQLVHSNKVDTVPEDELSSQSHCRNHGLHLQPTSTYVNEAELVQLPPEQPVWKAVWESRPAWFKTMDCGHNGDRSVMETLVNVVTSIPFVAIGLQAPRKKPAARLYANSLIGVGMASCFYHTSRGEARKIFRFGDYAMIATAALCLTSALRDDNSRTLMLASAFLIPIQPMLVTVLHTGLMEATFARRAHNEPKLRKAHSLHTLSSVLGSALFVADDVLPNTPYIHAAWHLAAALGVATCTKLLE</sequence>
<organism evidence="2 3">
    <name type="scientific">Marchantia polymorpha subsp. ruderalis</name>
    <dbReference type="NCBI Taxonomy" id="1480154"/>
    <lineage>
        <taxon>Eukaryota</taxon>
        <taxon>Viridiplantae</taxon>
        <taxon>Streptophyta</taxon>
        <taxon>Embryophyta</taxon>
        <taxon>Marchantiophyta</taxon>
        <taxon>Marchantiopsida</taxon>
        <taxon>Marchantiidae</taxon>
        <taxon>Marchantiales</taxon>
        <taxon>Marchantiaceae</taxon>
        <taxon>Marchantia</taxon>
    </lineage>
</organism>
<reference evidence="1" key="2">
    <citation type="journal article" date="2019" name="Curr. Biol.">
        <title>Chromatin organization in early land plants reveals an ancestral association between H3K27me3, transposons, and constitutive heterochromatin.</title>
        <authorList>
            <person name="Montgomery S.A."/>
            <person name="Tanizawa Y."/>
            <person name="Galik B."/>
            <person name="Wang N."/>
            <person name="Ito T."/>
            <person name="Mochizuki T."/>
            <person name="Akimcheva S."/>
            <person name="Bowman J."/>
            <person name="Cognat V."/>
            <person name="Drouard L."/>
            <person name="Ekker H."/>
            <person name="Houng S."/>
            <person name="Kohchi T."/>
            <person name="Lin S."/>
            <person name="Liu L.D."/>
            <person name="Nakamura Y."/>
            <person name="Valeeva L.R."/>
            <person name="Shakirov E.V."/>
            <person name="Shippen D.E."/>
            <person name="Wei W."/>
            <person name="Yagura M."/>
            <person name="Yamaoka S."/>
            <person name="Yamato K.T."/>
            <person name="Liu C."/>
            <person name="Berger F."/>
        </authorList>
    </citation>
    <scope>NUCLEOTIDE SEQUENCE [LARGE SCALE GENOMIC DNA]</scope>
    <source>
        <strain evidence="1">Tak-1</strain>
    </source>
</reference>